<evidence type="ECO:0000259" key="6">
    <source>
        <dbReference type="Pfam" id="PF00127"/>
    </source>
</evidence>
<name>A0A5B0LQM5_PUCGR</name>
<keyword evidence="2 3" id="KW-0186">Copper</keyword>
<feature type="signal peptide" evidence="5">
    <location>
        <begin position="1"/>
        <end position="23"/>
    </location>
</feature>
<dbReference type="OrthoDB" id="1921208at2759"/>
<evidence type="ECO:0000256" key="4">
    <source>
        <dbReference type="SAM" id="MobiDB-lite"/>
    </source>
</evidence>
<feature type="region of interest" description="Disordered" evidence="4">
    <location>
        <begin position="166"/>
        <end position="266"/>
    </location>
</feature>
<evidence type="ECO:0000256" key="5">
    <source>
        <dbReference type="SAM" id="SignalP"/>
    </source>
</evidence>
<dbReference type="GO" id="GO:0005507">
    <property type="term" value="F:copper ion binding"/>
    <property type="evidence" value="ECO:0007669"/>
    <property type="project" value="InterPro"/>
</dbReference>
<dbReference type="InterPro" id="IPR052953">
    <property type="entry name" value="Ser-rich/MCO-related"/>
</dbReference>
<evidence type="ECO:0000256" key="1">
    <source>
        <dbReference type="ARBA" id="ARBA00022723"/>
    </source>
</evidence>
<evidence type="ECO:0000313" key="9">
    <source>
        <dbReference type="EMBL" id="KAA1078010.1"/>
    </source>
</evidence>
<comment type="caution">
    <text evidence="7">The sequence shown here is derived from an EMBL/GenBank/DDBJ whole genome shotgun (WGS) entry which is preliminary data.</text>
</comment>
<dbReference type="Gene3D" id="2.60.40.420">
    <property type="entry name" value="Cupredoxins - blue copper proteins"/>
    <property type="match status" value="1"/>
</dbReference>
<dbReference type="Pfam" id="PF00127">
    <property type="entry name" value="Copper-bind"/>
    <property type="match status" value="1"/>
</dbReference>
<keyword evidence="11" id="KW-1185">Reference proteome</keyword>
<evidence type="ECO:0000313" key="8">
    <source>
        <dbReference type="EMBL" id="KAA1071986.1"/>
    </source>
</evidence>
<dbReference type="EMBL" id="VDEP01000509">
    <property type="protein sequence ID" value="KAA1066782.1"/>
    <property type="molecule type" value="Genomic_DNA"/>
</dbReference>
<comment type="cofactor">
    <cofactor evidence="3">
        <name>Cu(2+)</name>
        <dbReference type="ChEBI" id="CHEBI:29036"/>
    </cofactor>
    <text evidence="3">The crystal structure with reduced Cu(1+) has also been determined.</text>
</comment>
<dbReference type="PANTHER" id="PTHR34883:SF15">
    <property type="entry name" value="EXTRACELLULAR SERINE-RICH PROTEIN"/>
    <property type="match status" value="1"/>
</dbReference>
<proteinExistence type="predicted"/>
<feature type="binding site" evidence="3">
    <location>
        <position position="139"/>
    </location>
    <ligand>
        <name>Cu cation</name>
        <dbReference type="ChEBI" id="CHEBI:23378"/>
    </ligand>
</feature>
<feature type="region of interest" description="Disordered" evidence="4">
    <location>
        <begin position="21"/>
        <end position="46"/>
    </location>
</feature>
<feature type="chain" id="PRO_5033473428" description="Blue (type 1) copper domain-containing protein" evidence="5">
    <location>
        <begin position="24"/>
        <end position="297"/>
    </location>
</feature>
<feature type="compositionally biased region" description="Polar residues" evidence="4">
    <location>
        <begin position="238"/>
        <end position="248"/>
    </location>
</feature>
<dbReference type="CDD" id="cd00920">
    <property type="entry name" value="Cupredoxin"/>
    <property type="match status" value="1"/>
</dbReference>
<keyword evidence="5" id="KW-0732">Signal</keyword>
<dbReference type="PRINTS" id="PR00157">
    <property type="entry name" value="PLASTOCYANIN"/>
</dbReference>
<dbReference type="SUPFAM" id="SSF49503">
    <property type="entry name" value="Cupredoxins"/>
    <property type="match status" value="1"/>
</dbReference>
<dbReference type="EMBL" id="VSWC01000170">
    <property type="protein sequence ID" value="KAA1071986.1"/>
    <property type="molecule type" value="Genomic_DNA"/>
</dbReference>
<sequence length="297" mass="31158">MSKLFHFLLVFVTWASIVSPLSSQGPPPPPPEKKTNPGQPSNIPQGKNFVIKVGNEEAAKIFSPATIQAQVGDMVTFEFHPKAHTVAQASFDKPCEVLASPEGNGFNSGKQTVELKTPNSNLPRWTMQITKPETIWFYCDPHCGLGMVGAINPPTSGEKTFEKYVENSKKAGSKPKNLRAGSAAAPGDPALRLGENPGDKNAGRLADKAGGQTTDLAGAKPGGQSGTLQRGPPKTANEVATLNANSASVDGKDPSTLASKGKDGGSGAASYFMEKRRAIISSVSLSMILPGVLTTIY</sequence>
<keyword evidence="1 3" id="KW-0479">Metal-binding</keyword>
<dbReference type="EMBL" id="VDEP01000319">
    <property type="protein sequence ID" value="KAA1103687.1"/>
    <property type="molecule type" value="Genomic_DNA"/>
</dbReference>
<protein>
    <recommendedName>
        <fullName evidence="6">Blue (type 1) copper domain-containing protein</fullName>
    </recommendedName>
</protein>
<dbReference type="InterPro" id="IPR000923">
    <property type="entry name" value="BlueCu_1"/>
</dbReference>
<gene>
    <name evidence="8" type="ORF">PGT21_024751</name>
    <name evidence="9" type="ORF">PGT21_026683</name>
    <name evidence="10" type="ORF">PGTUg99_003753</name>
    <name evidence="7" type="ORF">PGTUg99_024308</name>
</gene>
<feature type="compositionally biased region" description="Basic and acidic residues" evidence="4">
    <location>
        <begin position="197"/>
        <end position="207"/>
    </location>
</feature>
<feature type="domain" description="Blue (type 1) copper" evidence="6">
    <location>
        <begin position="52"/>
        <end position="151"/>
    </location>
</feature>
<evidence type="ECO:0000256" key="2">
    <source>
        <dbReference type="ARBA" id="ARBA00023008"/>
    </source>
</evidence>
<dbReference type="Proteomes" id="UP000324748">
    <property type="component" value="Unassembled WGS sequence"/>
</dbReference>
<dbReference type="InterPro" id="IPR008972">
    <property type="entry name" value="Cupredoxin"/>
</dbReference>
<dbReference type="Proteomes" id="UP000325313">
    <property type="component" value="Unassembled WGS sequence"/>
</dbReference>
<evidence type="ECO:0000256" key="3">
    <source>
        <dbReference type="PIRSR" id="PIRSR602387-1"/>
    </source>
</evidence>
<evidence type="ECO:0000313" key="10">
    <source>
        <dbReference type="EMBL" id="KAA1103687.1"/>
    </source>
</evidence>
<organism evidence="7 12">
    <name type="scientific">Puccinia graminis f. sp. tritici</name>
    <dbReference type="NCBI Taxonomy" id="56615"/>
    <lineage>
        <taxon>Eukaryota</taxon>
        <taxon>Fungi</taxon>
        <taxon>Dikarya</taxon>
        <taxon>Basidiomycota</taxon>
        <taxon>Pucciniomycotina</taxon>
        <taxon>Pucciniomycetes</taxon>
        <taxon>Pucciniales</taxon>
        <taxon>Pucciniaceae</taxon>
        <taxon>Puccinia</taxon>
    </lineage>
</organism>
<feature type="binding site" evidence="3">
    <location>
        <position position="147"/>
    </location>
    <ligand>
        <name>Cu cation</name>
        <dbReference type="ChEBI" id="CHEBI:23378"/>
    </ligand>
</feature>
<evidence type="ECO:0000313" key="11">
    <source>
        <dbReference type="Proteomes" id="UP000324748"/>
    </source>
</evidence>
<dbReference type="GO" id="GO:0009055">
    <property type="term" value="F:electron transfer activity"/>
    <property type="evidence" value="ECO:0007669"/>
    <property type="project" value="InterPro"/>
</dbReference>
<dbReference type="EMBL" id="VSWC01000144">
    <property type="protein sequence ID" value="KAA1078010.1"/>
    <property type="molecule type" value="Genomic_DNA"/>
</dbReference>
<dbReference type="PANTHER" id="PTHR34883">
    <property type="entry name" value="SERINE-RICH PROTEIN, PUTATIVE-RELATED-RELATED"/>
    <property type="match status" value="1"/>
</dbReference>
<feature type="binding site" evidence="3">
    <location>
        <position position="142"/>
    </location>
    <ligand>
        <name>Cu cation</name>
        <dbReference type="ChEBI" id="CHEBI:23378"/>
    </ligand>
</feature>
<accession>A0A5B0LQM5</accession>
<evidence type="ECO:0000313" key="7">
    <source>
        <dbReference type="EMBL" id="KAA1066782.1"/>
    </source>
</evidence>
<feature type="compositionally biased region" description="Polar residues" evidence="4">
    <location>
        <begin position="36"/>
        <end position="45"/>
    </location>
</feature>
<evidence type="ECO:0000313" key="12">
    <source>
        <dbReference type="Proteomes" id="UP000325313"/>
    </source>
</evidence>
<dbReference type="AlphaFoldDB" id="A0A5B0LQM5"/>
<dbReference type="InterPro" id="IPR002387">
    <property type="entry name" value="Plastocyanin"/>
</dbReference>
<reference evidence="11 12" key="1">
    <citation type="submission" date="2019-05" db="EMBL/GenBank/DDBJ databases">
        <title>Emergence of the Ug99 lineage of the wheat stem rust pathogen through somatic hybridization.</title>
        <authorList>
            <person name="Li F."/>
            <person name="Upadhyaya N.M."/>
            <person name="Sperschneider J."/>
            <person name="Matny O."/>
            <person name="Nguyen-Phuc H."/>
            <person name="Mago R."/>
            <person name="Raley C."/>
            <person name="Miller M.E."/>
            <person name="Silverstein K.A.T."/>
            <person name="Henningsen E."/>
            <person name="Hirsch C.D."/>
            <person name="Visser B."/>
            <person name="Pretorius Z.A."/>
            <person name="Steffenson B.J."/>
            <person name="Schwessinger B."/>
            <person name="Dodds P.N."/>
            <person name="Figueroa M."/>
        </authorList>
    </citation>
    <scope>NUCLEOTIDE SEQUENCE [LARGE SCALE GENOMIC DNA]</scope>
    <source>
        <strain evidence="8">21-0</strain>
        <strain evidence="7 12">Ug99</strain>
    </source>
</reference>